<gene>
    <name evidence="2" type="ORF">TTHERM_00558500</name>
</gene>
<dbReference type="HOGENOM" id="CLU_077738_2_0_1"/>
<dbReference type="OrthoDB" id="15735at2759"/>
<dbReference type="OMA" id="FQGPIAC"/>
<dbReference type="InParanoid" id="I7MLI6"/>
<reference evidence="3" key="1">
    <citation type="journal article" date="2006" name="PLoS Biol.">
        <title>Macronuclear genome sequence of the ciliate Tetrahymena thermophila, a model eukaryote.</title>
        <authorList>
            <person name="Eisen J.A."/>
            <person name="Coyne R.S."/>
            <person name="Wu M."/>
            <person name="Wu D."/>
            <person name="Thiagarajan M."/>
            <person name="Wortman J.R."/>
            <person name="Badger J.H."/>
            <person name="Ren Q."/>
            <person name="Amedeo P."/>
            <person name="Jones K.M."/>
            <person name="Tallon L.J."/>
            <person name="Delcher A.L."/>
            <person name="Salzberg S.L."/>
            <person name="Silva J.C."/>
            <person name="Haas B.J."/>
            <person name="Majoros W.H."/>
            <person name="Farzad M."/>
            <person name="Carlton J.M."/>
            <person name="Smith R.K. Jr."/>
            <person name="Garg J."/>
            <person name="Pearlman R.E."/>
            <person name="Karrer K.M."/>
            <person name="Sun L."/>
            <person name="Manning G."/>
            <person name="Elde N.C."/>
            <person name="Turkewitz A.P."/>
            <person name="Asai D.J."/>
            <person name="Wilkes D.E."/>
            <person name="Wang Y."/>
            <person name="Cai H."/>
            <person name="Collins K."/>
            <person name="Stewart B.A."/>
            <person name="Lee S.R."/>
            <person name="Wilamowska K."/>
            <person name="Weinberg Z."/>
            <person name="Ruzzo W.L."/>
            <person name="Wloga D."/>
            <person name="Gaertig J."/>
            <person name="Frankel J."/>
            <person name="Tsao C.-C."/>
            <person name="Gorovsky M.A."/>
            <person name="Keeling P.J."/>
            <person name="Waller R.F."/>
            <person name="Patron N.J."/>
            <person name="Cherry J.M."/>
            <person name="Stover N.A."/>
            <person name="Krieger C.J."/>
            <person name="del Toro C."/>
            <person name="Ryder H.F."/>
            <person name="Williamson S.C."/>
            <person name="Barbeau R.A."/>
            <person name="Hamilton E.P."/>
            <person name="Orias E."/>
        </authorList>
    </citation>
    <scope>NUCLEOTIDE SEQUENCE [LARGE SCALE GENOMIC DNA]</scope>
    <source>
        <strain evidence="3">SB210</strain>
    </source>
</reference>
<organism evidence="2 3">
    <name type="scientific">Tetrahymena thermophila (strain SB210)</name>
    <dbReference type="NCBI Taxonomy" id="312017"/>
    <lineage>
        <taxon>Eukaryota</taxon>
        <taxon>Sar</taxon>
        <taxon>Alveolata</taxon>
        <taxon>Ciliophora</taxon>
        <taxon>Intramacronucleata</taxon>
        <taxon>Oligohymenophorea</taxon>
        <taxon>Hymenostomatida</taxon>
        <taxon>Tetrahymenina</taxon>
        <taxon>Tetrahymenidae</taxon>
        <taxon>Tetrahymena</taxon>
    </lineage>
</organism>
<dbReference type="InterPro" id="IPR029016">
    <property type="entry name" value="GAF-like_dom_sf"/>
</dbReference>
<evidence type="ECO:0000313" key="2">
    <source>
        <dbReference type="EMBL" id="EAS02167.1"/>
    </source>
</evidence>
<evidence type="ECO:0000259" key="1">
    <source>
        <dbReference type="Pfam" id="PF13185"/>
    </source>
</evidence>
<keyword evidence="3" id="KW-1185">Reference proteome</keyword>
<sequence length="174" mass="19584">MSTIDQEANKIIYEKAFKQLQDFLEYYNTKNKLTFEAKLTSIASVVKNLIPDFFFVGFYVVVDELDSQGNKTGNKVLEVGPYQSTILATPRIAIGKGVCGTAWQEAKTQVVNNVKECKNYIACDNETLSEVVIPVFNKTTNEVVAVFDIDSTTLNRFTPFDVEQLEKITALVYQ</sequence>
<proteinExistence type="predicted"/>
<feature type="domain" description="GAF" evidence="1">
    <location>
        <begin position="43"/>
        <end position="171"/>
    </location>
</feature>
<dbReference type="Gene3D" id="3.30.450.40">
    <property type="match status" value="1"/>
</dbReference>
<dbReference type="AlphaFoldDB" id="I7MLI6"/>
<accession>I7MLI6</accession>
<protein>
    <submittedName>
        <fullName evidence="2">GAF domain protein, putative</fullName>
    </submittedName>
</protein>
<evidence type="ECO:0000313" key="3">
    <source>
        <dbReference type="Proteomes" id="UP000009168"/>
    </source>
</evidence>
<dbReference type="InterPro" id="IPR003018">
    <property type="entry name" value="GAF"/>
</dbReference>
<name>I7MLI6_TETTS</name>
<dbReference type="Proteomes" id="UP000009168">
    <property type="component" value="Unassembled WGS sequence"/>
</dbReference>
<dbReference type="GeneID" id="7838131"/>
<dbReference type="SUPFAM" id="SSF55781">
    <property type="entry name" value="GAF domain-like"/>
    <property type="match status" value="1"/>
</dbReference>
<dbReference type="eggNOG" id="ENOG502RT1S">
    <property type="taxonomic scope" value="Eukaryota"/>
</dbReference>
<dbReference type="EMBL" id="GG662547">
    <property type="protein sequence ID" value="EAS02167.1"/>
    <property type="molecule type" value="Genomic_DNA"/>
</dbReference>
<dbReference type="Pfam" id="PF13185">
    <property type="entry name" value="GAF_2"/>
    <property type="match status" value="1"/>
</dbReference>
<dbReference type="KEGG" id="tet:TTHERM_00558500"/>
<dbReference type="RefSeq" id="XP_001022412.1">
    <property type="nucleotide sequence ID" value="XM_001022412.1"/>
</dbReference>